<dbReference type="EMBL" id="HBGA01124146">
    <property type="protein sequence ID" value="CAD9034664.1"/>
    <property type="molecule type" value="Transcribed_RNA"/>
</dbReference>
<gene>
    <name evidence="1" type="ORF">EGYM00392_LOCUS45815</name>
</gene>
<protein>
    <submittedName>
        <fullName evidence="1">Uncharacterized protein</fullName>
    </submittedName>
</protein>
<evidence type="ECO:0000313" key="1">
    <source>
        <dbReference type="EMBL" id="CAD9034664.1"/>
    </source>
</evidence>
<sequence length="102" mass="11633">MVVSVPIAVVLYVERYLHNAAKILREVLPTSQEVKEGFCLPPQIVVDPADHPRTNQRTFDGLNNMMVDEKTTLATAITVMFDRWMEKVMVDLMHYVRDTNAG</sequence>
<name>A0A7S1J795_9EUGL</name>
<dbReference type="AlphaFoldDB" id="A0A7S1J795"/>
<reference evidence="1" key="1">
    <citation type="submission" date="2021-01" db="EMBL/GenBank/DDBJ databases">
        <authorList>
            <person name="Corre E."/>
            <person name="Pelletier E."/>
            <person name="Niang G."/>
            <person name="Scheremetjew M."/>
            <person name="Finn R."/>
            <person name="Kale V."/>
            <person name="Holt S."/>
            <person name="Cochrane G."/>
            <person name="Meng A."/>
            <person name="Brown T."/>
            <person name="Cohen L."/>
        </authorList>
    </citation>
    <scope>NUCLEOTIDE SEQUENCE</scope>
    <source>
        <strain evidence="1">NIES-381</strain>
    </source>
</reference>
<proteinExistence type="predicted"/>
<accession>A0A7S1J795</accession>
<organism evidence="1">
    <name type="scientific">Eutreptiella gymnastica</name>
    <dbReference type="NCBI Taxonomy" id="73025"/>
    <lineage>
        <taxon>Eukaryota</taxon>
        <taxon>Discoba</taxon>
        <taxon>Euglenozoa</taxon>
        <taxon>Euglenida</taxon>
        <taxon>Spirocuta</taxon>
        <taxon>Euglenophyceae</taxon>
        <taxon>Eutreptiales</taxon>
        <taxon>Eutreptiaceae</taxon>
        <taxon>Eutreptiella</taxon>
    </lineage>
</organism>